<organism evidence="2 3">
    <name type="scientific">Streptomyces klenkii</name>
    <dbReference type="NCBI Taxonomy" id="1420899"/>
    <lineage>
        <taxon>Bacteria</taxon>
        <taxon>Bacillati</taxon>
        <taxon>Actinomycetota</taxon>
        <taxon>Actinomycetes</taxon>
        <taxon>Kitasatosporales</taxon>
        <taxon>Streptomycetaceae</taxon>
        <taxon>Streptomyces</taxon>
    </lineage>
</organism>
<accession>A0A3A9ZUM8</accession>
<dbReference type="InterPro" id="IPR025997">
    <property type="entry name" value="SBP_2_dom"/>
</dbReference>
<dbReference type="Proteomes" id="UP000270343">
    <property type="component" value="Unassembled WGS sequence"/>
</dbReference>
<dbReference type="OrthoDB" id="9773673at2"/>
<evidence type="ECO:0000313" key="3">
    <source>
        <dbReference type="Proteomes" id="UP000270343"/>
    </source>
</evidence>
<evidence type="ECO:0000313" key="2">
    <source>
        <dbReference type="EMBL" id="RKN51965.1"/>
    </source>
</evidence>
<protein>
    <submittedName>
        <fullName evidence="2">ABC transporter substrate-binding protein</fullName>
    </submittedName>
</protein>
<dbReference type="Gene3D" id="3.40.50.2300">
    <property type="match status" value="1"/>
</dbReference>
<proteinExistence type="predicted"/>
<dbReference type="EMBL" id="RBAM01000165">
    <property type="protein sequence ID" value="RKN51965.1"/>
    <property type="molecule type" value="Genomic_DNA"/>
</dbReference>
<comment type="caution">
    <text evidence="2">The sequence shown here is derived from an EMBL/GenBank/DDBJ whole genome shotgun (WGS) entry which is preliminary data.</text>
</comment>
<feature type="non-terminal residue" evidence="2">
    <location>
        <position position="1"/>
    </location>
</feature>
<dbReference type="AlphaFoldDB" id="A0A3A9ZUM8"/>
<reference evidence="2 3" key="1">
    <citation type="journal article" date="2015" name="Antonie Van Leeuwenhoek">
        <title>Streptomyces klenkii sp. nov., isolated from deep marine sediment.</title>
        <authorList>
            <person name="Veyisoglu A."/>
            <person name="Sahin N."/>
        </authorList>
    </citation>
    <scope>NUCLEOTIDE SEQUENCE [LARGE SCALE GENOMIC DNA]</scope>
    <source>
        <strain evidence="2 3">KCTC 29202</strain>
    </source>
</reference>
<dbReference type="InterPro" id="IPR028082">
    <property type="entry name" value="Peripla_BP_I"/>
</dbReference>
<keyword evidence="3" id="KW-1185">Reference proteome</keyword>
<sequence length="125" mass="13421">GVIEALKDARITPLPPVTGQDAELSALRRIVRGEQYMTVYKPFADEADAAAEAALALARGEGLEGMAEERIDTPAGEEVPAILLDPVGVTLDNLEETVIRDGFFSVEEICTREYRSACARAGLTD</sequence>
<gene>
    <name evidence="2" type="ORF">D7231_35480</name>
</gene>
<dbReference type="Pfam" id="PF13407">
    <property type="entry name" value="Peripla_BP_4"/>
    <property type="match status" value="1"/>
</dbReference>
<evidence type="ECO:0000259" key="1">
    <source>
        <dbReference type="Pfam" id="PF13407"/>
    </source>
</evidence>
<dbReference type="SUPFAM" id="SSF53822">
    <property type="entry name" value="Periplasmic binding protein-like I"/>
    <property type="match status" value="1"/>
</dbReference>
<name>A0A3A9ZUM8_9ACTN</name>
<dbReference type="RefSeq" id="WP_147449916.1">
    <property type="nucleotide sequence ID" value="NZ_RBAM01000165.1"/>
</dbReference>
<feature type="domain" description="Periplasmic binding protein" evidence="1">
    <location>
        <begin position="1"/>
        <end position="61"/>
    </location>
</feature>